<protein>
    <submittedName>
        <fullName evidence="2">Endonuclease/exonuclease/phosphatase domain-containing protein</fullName>
    </submittedName>
</protein>
<name>A0A0K0DLN9_ANGCA</name>
<dbReference type="WBParaSite" id="ACAC_0001253201-mRNA-1">
    <property type="protein sequence ID" value="ACAC_0001253201-mRNA-1"/>
    <property type="gene ID" value="ACAC_0001253201"/>
</dbReference>
<dbReference type="Proteomes" id="UP000035642">
    <property type="component" value="Unassembled WGS sequence"/>
</dbReference>
<evidence type="ECO:0000313" key="2">
    <source>
        <dbReference type="WBParaSite" id="ACAC_0001253201-mRNA-1"/>
    </source>
</evidence>
<proteinExistence type="predicted"/>
<dbReference type="AlphaFoldDB" id="A0A0K0DLN9"/>
<reference evidence="1" key="1">
    <citation type="submission" date="2012-09" db="EMBL/GenBank/DDBJ databases">
        <authorList>
            <person name="Martin A.A."/>
        </authorList>
    </citation>
    <scope>NUCLEOTIDE SEQUENCE</scope>
</reference>
<accession>A0A0K0DLN9</accession>
<dbReference type="STRING" id="6313.A0A0K0DLN9"/>
<keyword evidence="1" id="KW-1185">Reference proteome</keyword>
<organism evidence="1 2">
    <name type="scientific">Angiostrongylus cantonensis</name>
    <name type="common">Rat lungworm</name>
    <dbReference type="NCBI Taxonomy" id="6313"/>
    <lineage>
        <taxon>Eukaryota</taxon>
        <taxon>Metazoa</taxon>
        <taxon>Ecdysozoa</taxon>
        <taxon>Nematoda</taxon>
        <taxon>Chromadorea</taxon>
        <taxon>Rhabditida</taxon>
        <taxon>Rhabditina</taxon>
        <taxon>Rhabditomorpha</taxon>
        <taxon>Strongyloidea</taxon>
        <taxon>Metastrongylidae</taxon>
        <taxon>Angiostrongylus</taxon>
    </lineage>
</organism>
<sequence length="151" mass="16715">MLSKDSRDYQDARPAIDQCQYLAHWVLPSMTFGDETTGEKPEILGIRRTSLASDLTSTRTTRHGDCFLMCACNAKALSTDANLRAFLAATDRIKCHVIALQETKIEKTDTRQLKNGAFVIRGEKVPSRNVGVAGFVVHPSIVHLVGSYETF</sequence>
<evidence type="ECO:0000313" key="1">
    <source>
        <dbReference type="Proteomes" id="UP000035642"/>
    </source>
</evidence>
<reference evidence="2" key="2">
    <citation type="submission" date="2017-02" db="UniProtKB">
        <authorList>
            <consortium name="WormBaseParasite"/>
        </authorList>
    </citation>
    <scope>IDENTIFICATION</scope>
</reference>